<accession>A0ACC6FSY7</accession>
<comment type="caution">
    <text evidence="1">The sequence shown here is derived from an EMBL/GenBank/DDBJ whole genome shotgun (WGS) entry which is preliminary data.</text>
</comment>
<organism evidence="1 2">
    <name type="scientific">Helicobacter zhangjianzhongii</name>
    <dbReference type="NCBI Taxonomy" id="2974574"/>
    <lineage>
        <taxon>Bacteria</taxon>
        <taxon>Pseudomonadati</taxon>
        <taxon>Campylobacterota</taxon>
        <taxon>Epsilonproteobacteria</taxon>
        <taxon>Campylobacterales</taxon>
        <taxon>Helicobacteraceae</taxon>
        <taxon>Helicobacter</taxon>
    </lineage>
</organism>
<dbReference type="Proteomes" id="UP001173802">
    <property type="component" value="Unassembled WGS sequence"/>
</dbReference>
<reference evidence="1 2" key="1">
    <citation type="journal article" date="2023" name="Microorganisms">
        <title>Isolation and Genomic Characteristics of Cat-Borne Campylobacter felis sp. nov. and Sheep-Borne Campylobacter ovis sp. nov.</title>
        <authorList>
            <person name="Wang H."/>
            <person name="Li Y."/>
            <person name="Gu Y."/>
            <person name="Zhou G."/>
            <person name="Chen X."/>
            <person name="Zhang X."/>
            <person name="Shao Z."/>
            <person name="Zhang J."/>
            <person name="Zhang M."/>
        </authorList>
    </citation>
    <scope>NUCLEOTIDE SEQUENCE [LARGE SCALE GENOMIC DNA]</scope>
    <source>
        <strain evidence="1 2">XJK30-2</strain>
    </source>
</reference>
<evidence type="ECO:0000313" key="2">
    <source>
        <dbReference type="Proteomes" id="UP001173802"/>
    </source>
</evidence>
<name>A0ACC6FSY7_9HELI</name>
<evidence type="ECO:0000313" key="1">
    <source>
        <dbReference type="EMBL" id="MDL0082389.1"/>
    </source>
</evidence>
<keyword evidence="2" id="KW-1185">Reference proteome</keyword>
<gene>
    <name evidence="1" type="ORF">NYG90_06870</name>
</gene>
<proteinExistence type="predicted"/>
<sequence length="380" mass="43294">MDWKKVGAIATFGGFGYWAYKLYTESKEREQKRAREEREEYAQQERERAAKFTEQKLLQERLIEEVEAPFMRYCDAMSGFSFGRGFLELKEKLEQGDKGSREKQANKESQIDKKIASDTDCPSWISMLNPPHKPESLQKMREINAYIESFSPTQDELLKVLSLGQEMFDRVSKAKPFAQFIQASKSSGETTQEAESEQNTPSDMAKELIKLYEAAITSLSGDKEQIVWGGGCIFPIIPSPIYDKLSDTKWRHQWLFNTGLTLPLQVCMMKHLQSVFGIEPANFSTALSKLAKDAAYKYRIIGLDYDKDDEPKTHISSVSGFMPVPIKIHQQTPRAMKSGIYAYILHDIGREYSRLLVESNGDKAKLESSIEAWDSAALTL</sequence>
<dbReference type="EMBL" id="JANURN010000006">
    <property type="protein sequence ID" value="MDL0082389.1"/>
    <property type="molecule type" value="Genomic_DNA"/>
</dbReference>
<protein>
    <submittedName>
        <fullName evidence="1">Uncharacterized protein</fullName>
    </submittedName>
</protein>